<dbReference type="AlphaFoldDB" id="A0A0R0LY84"/>
<keyword evidence="1" id="KW-0732">Signal</keyword>
<feature type="chain" id="PRO_5006399011" evidence="1">
    <location>
        <begin position="21"/>
        <end position="140"/>
    </location>
</feature>
<dbReference type="VEuPathDB" id="MicrosporidiaDB:M153_3190009079"/>
<organism evidence="2 3">
    <name type="scientific">Pseudoloma neurophilia</name>
    <dbReference type="NCBI Taxonomy" id="146866"/>
    <lineage>
        <taxon>Eukaryota</taxon>
        <taxon>Fungi</taxon>
        <taxon>Fungi incertae sedis</taxon>
        <taxon>Microsporidia</taxon>
        <taxon>Pseudoloma</taxon>
    </lineage>
</organism>
<evidence type="ECO:0000313" key="3">
    <source>
        <dbReference type="Proteomes" id="UP000051530"/>
    </source>
</evidence>
<sequence length="140" mass="16898">MPLYHMLLQFLLLILQCSTSEYCNCRDRNILKEKKQQLALEAKFSALQSEIFLLLDELKVIEKEMSRYDRKSSLRSCLCSVRFHHLKKYYNDYLKKIDYLNKLCFKAKKKIEKYKLKSHEVKSEFQTESKDQRDNQNCLV</sequence>
<evidence type="ECO:0000256" key="1">
    <source>
        <dbReference type="SAM" id="SignalP"/>
    </source>
</evidence>
<protein>
    <submittedName>
        <fullName evidence="2">Uncharacterized protein</fullName>
    </submittedName>
</protein>
<proteinExistence type="predicted"/>
<dbReference type="Proteomes" id="UP000051530">
    <property type="component" value="Unassembled WGS sequence"/>
</dbReference>
<accession>A0A0R0LY84</accession>
<dbReference type="EMBL" id="LGUB01000107">
    <property type="protein sequence ID" value="KRH94252.1"/>
    <property type="molecule type" value="Genomic_DNA"/>
</dbReference>
<reference evidence="2 3" key="1">
    <citation type="submission" date="2015-07" db="EMBL/GenBank/DDBJ databases">
        <title>The genome of Pseudoloma neurophilia, a relevant intracellular parasite of the zebrafish.</title>
        <authorList>
            <person name="Ndikumana S."/>
            <person name="Pelin A."/>
            <person name="Sanders J."/>
            <person name="Corradi N."/>
        </authorList>
    </citation>
    <scope>NUCLEOTIDE SEQUENCE [LARGE SCALE GENOMIC DNA]</scope>
    <source>
        <strain evidence="2 3">MK1</strain>
    </source>
</reference>
<comment type="caution">
    <text evidence="2">The sequence shown here is derived from an EMBL/GenBank/DDBJ whole genome shotgun (WGS) entry which is preliminary data.</text>
</comment>
<evidence type="ECO:0000313" key="2">
    <source>
        <dbReference type="EMBL" id="KRH94252.1"/>
    </source>
</evidence>
<gene>
    <name evidence="2" type="ORF">M153_3190009079</name>
</gene>
<name>A0A0R0LY84_9MICR</name>
<feature type="signal peptide" evidence="1">
    <location>
        <begin position="1"/>
        <end position="20"/>
    </location>
</feature>
<keyword evidence="3" id="KW-1185">Reference proteome</keyword>